<feature type="binding site" evidence="5">
    <location>
        <begin position="110"/>
        <end position="113"/>
    </location>
    <ligand>
        <name>(6S)-5,6,7,8-tetrahydrofolate</name>
        <dbReference type="ChEBI" id="CHEBI:57453"/>
    </ligand>
</feature>
<feature type="domain" description="Formyl transferase C-terminal" evidence="8">
    <location>
        <begin position="204"/>
        <end position="309"/>
    </location>
</feature>
<comment type="function">
    <text evidence="5">Attaches a formyl group to the free amino group of methionyl-tRNA(fMet). The formyl group appears to play a dual role in the initiator identity of N-formylmethionyl-tRNA by promoting its recognition by IF2 and preventing the misappropriation of this tRNA by the elongation apparatus.</text>
</comment>
<dbReference type="SUPFAM" id="SSF50486">
    <property type="entry name" value="FMT C-terminal domain-like"/>
    <property type="match status" value="1"/>
</dbReference>
<sequence length="318" mass="33174">MRVVFAGTPQPAVPTLQALIDSDEHQVVGVITRPDTVAGRGRTPVRSPIGTLADAHAIEVITPARMSDPEVAVALDRWNADLGVVVAYGGLIPPEVLVALPYGWINLHFSLLPAWRGAAPVQAALAAGDEFTGASVFALEEGLDTGPVFGMFTERIRATDTAGALLDRLADAGATFTRNVVDGIAAGELAPMAQETDGVSYAPKIDVADSRVRWDLPSHIVDRTIRAHTPAPGAWTQLGETRIKLGPVTPADEAELPPGDRDPANLAPGQIAAGKKAVYVGTGSGAVQLSVVQPPGKKPLPAADWARGARLTGQEHFA</sequence>
<comment type="caution">
    <text evidence="9">The sequence shown here is derived from an EMBL/GenBank/DDBJ whole genome shotgun (WGS) entry which is preliminary data.</text>
</comment>
<dbReference type="GO" id="GO:0004479">
    <property type="term" value="F:methionyl-tRNA formyltransferase activity"/>
    <property type="evidence" value="ECO:0007669"/>
    <property type="project" value="UniProtKB-UniRule"/>
</dbReference>
<dbReference type="InterPro" id="IPR005793">
    <property type="entry name" value="Formyl_trans_C"/>
</dbReference>
<keyword evidence="4 5" id="KW-0648">Protein biosynthesis</keyword>
<dbReference type="HAMAP" id="MF_00182">
    <property type="entry name" value="Formyl_trans"/>
    <property type="match status" value="1"/>
</dbReference>
<evidence type="ECO:0000256" key="4">
    <source>
        <dbReference type="ARBA" id="ARBA00022917"/>
    </source>
</evidence>
<evidence type="ECO:0000256" key="1">
    <source>
        <dbReference type="ARBA" id="ARBA00010699"/>
    </source>
</evidence>
<feature type="region of interest" description="Disordered" evidence="6">
    <location>
        <begin position="249"/>
        <end position="268"/>
    </location>
</feature>
<comment type="similarity">
    <text evidence="1 5">Belongs to the Fmt family.</text>
</comment>
<evidence type="ECO:0000256" key="5">
    <source>
        <dbReference type="HAMAP-Rule" id="MF_00182"/>
    </source>
</evidence>
<evidence type="ECO:0000259" key="8">
    <source>
        <dbReference type="Pfam" id="PF02911"/>
    </source>
</evidence>
<evidence type="ECO:0000256" key="3">
    <source>
        <dbReference type="ARBA" id="ARBA00022679"/>
    </source>
</evidence>
<name>L7L843_9ACTN</name>
<dbReference type="STRING" id="1121927.GOHSU_18_00750"/>
<dbReference type="Gene3D" id="3.40.50.12230">
    <property type="match status" value="1"/>
</dbReference>
<evidence type="ECO:0000313" key="10">
    <source>
        <dbReference type="Proteomes" id="UP000053405"/>
    </source>
</evidence>
<dbReference type="InterPro" id="IPR002376">
    <property type="entry name" value="Formyl_transf_N"/>
</dbReference>
<comment type="catalytic activity">
    <reaction evidence="5">
        <text>L-methionyl-tRNA(fMet) + (6R)-10-formyltetrahydrofolate = N-formyl-L-methionyl-tRNA(fMet) + (6S)-5,6,7,8-tetrahydrofolate + H(+)</text>
        <dbReference type="Rhea" id="RHEA:24380"/>
        <dbReference type="Rhea" id="RHEA-COMP:9952"/>
        <dbReference type="Rhea" id="RHEA-COMP:9953"/>
        <dbReference type="ChEBI" id="CHEBI:15378"/>
        <dbReference type="ChEBI" id="CHEBI:57453"/>
        <dbReference type="ChEBI" id="CHEBI:78530"/>
        <dbReference type="ChEBI" id="CHEBI:78844"/>
        <dbReference type="ChEBI" id="CHEBI:195366"/>
        <dbReference type="EC" id="2.1.2.9"/>
    </reaction>
</comment>
<keyword evidence="3 5" id="KW-0808">Transferase</keyword>
<evidence type="ECO:0000313" key="9">
    <source>
        <dbReference type="EMBL" id="GAC57320.1"/>
    </source>
</evidence>
<dbReference type="GO" id="GO:0005829">
    <property type="term" value="C:cytosol"/>
    <property type="evidence" value="ECO:0007669"/>
    <property type="project" value="TreeGrafter"/>
</dbReference>
<gene>
    <name evidence="5 9" type="primary">fmt</name>
    <name evidence="9" type="ORF">GOHSU_18_00750</name>
</gene>
<dbReference type="InterPro" id="IPR005794">
    <property type="entry name" value="Fmt"/>
</dbReference>
<dbReference type="SUPFAM" id="SSF53328">
    <property type="entry name" value="Formyltransferase"/>
    <property type="match status" value="1"/>
</dbReference>
<evidence type="ECO:0000256" key="2">
    <source>
        <dbReference type="ARBA" id="ARBA00012261"/>
    </source>
</evidence>
<dbReference type="PANTHER" id="PTHR11138:SF5">
    <property type="entry name" value="METHIONYL-TRNA FORMYLTRANSFERASE, MITOCHONDRIAL"/>
    <property type="match status" value="1"/>
</dbReference>
<feature type="domain" description="Formyl transferase N-terminal" evidence="7">
    <location>
        <begin position="1"/>
        <end position="175"/>
    </location>
</feature>
<dbReference type="InterPro" id="IPR011034">
    <property type="entry name" value="Formyl_transferase-like_C_sf"/>
</dbReference>
<dbReference type="InterPro" id="IPR036477">
    <property type="entry name" value="Formyl_transf_N_sf"/>
</dbReference>
<dbReference type="Proteomes" id="UP000053405">
    <property type="component" value="Unassembled WGS sequence"/>
</dbReference>
<dbReference type="OrthoDB" id="9802815at2"/>
<dbReference type="eggNOG" id="COG0223">
    <property type="taxonomic scope" value="Bacteria"/>
</dbReference>
<dbReference type="InterPro" id="IPR044135">
    <property type="entry name" value="Met-tRNA-FMT_C"/>
</dbReference>
<dbReference type="CDD" id="cd08646">
    <property type="entry name" value="FMT_core_Met-tRNA-FMT_N"/>
    <property type="match status" value="1"/>
</dbReference>
<dbReference type="Pfam" id="PF00551">
    <property type="entry name" value="Formyl_trans_N"/>
    <property type="match status" value="1"/>
</dbReference>
<dbReference type="PANTHER" id="PTHR11138">
    <property type="entry name" value="METHIONYL-TRNA FORMYLTRANSFERASE"/>
    <property type="match status" value="1"/>
</dbReference>
<dbReference type="CDD" id="cd08704">
    <property type="entry name" value="Met_tRNA_FMT_C"/>
    <property type="match status" value="1"/>
</dbReference>
<dbReference type="NCBIfam" id="TIGR00460">
    <property type="entry name" value="fmt"/>
    <property type="match status" value="1"/>
</dbReference>
<dbReference type="EC" id="2.1.2.9" evidence="2 5"/>
<accession>L7L843</accession>
<reference evidence="9 10" key="1">
    <citation type="submission" date="2012-12" db="EMBL/GenBank/DDBJ databases">
        <title>Whole genome shotgun sequence of Gordonia hirsuta NBRC 16056.</title>
        <authorList>
            <person name="Isaki-Nakamura S."/>
            <person name="Hosoyama A."/>
            <person name="Tsuchikane K."/>
            <person name="Katsumata H."/>
            <person name="Baba S."/>
            <person name="Yamazaki S."/>
            <person name="Fujita N."/>
        </authorList>
    </citation>
    <scope>NUCLEOTIDE SEQUENCE [LARGE SCALE GENOMIC DNA]</scope>
    <source>
        <strain evidence="9 10">NBRC 16056</strain>
    </source>
</reference>
<proteinExistence type="inferred from homology"/>
<protein>
    <recommendedName>
        <fullName evidence="2 5">Methionyl-tRNA formyltransferase</fullName>
        <ecNumber evidence="2 5">2.1.2.9</ecNumber>
    </recommendedName>
</protein>
<evidence type="ECO:0000259" key="7">
    <source>
        <dbReference type="Pfam" id="PF00551"/>
    </source>
</evidence>
<dbReference type="AlphaFoldDB" id="L7L843"/>
<dbReference type="InterPro" id="IPR041711">
    <property type="entry name" value="Met-tRNA-FMT_N"/>
</dbReference>
<dbReference type="EMBL" id="BANT01000018">
    <property type="protein sequence ID" value="GAC57320.1"/>
    <property type="molecule type" value="Genomic_DNA"/>
</dbReference>
<dbReference type="Pfam" id="PF02911">
    <property type="entry name" value="Formyl_trans_C"/>
    <property type="match status" value="1"/>
</dbReference>
<keyword evidence="10" id="KW-1185">Reference proteome</keyword>
<organism evidence="9 10">
    <name type="scientific">Gordonia hirsuta DSM 44140 = NBRC 16056</name>
    <dbReference type="NCBI Taxonomy" id="1121927"/>
    <lineage>
        <taxon>Bacteria</taxon>
        <taxon>Bacillati</taxon>
        <taxon>Actinomycetota</taxon>
        <taxon>Actinomycetes</taxon>
        <taxon>Mycobacteriales</taxon>
        <taxon>Gordoniaceae</taxon>
        <taxon>Gordonia</taxon>
    </lineage>
</organism>
<dbReference type="RefSeq" id="WP_005939213.1">
    <property type="nucleotide sequence ID" value="NZ_ATVK01000048.1"/>
</dbReference>
<evidence type="ECO:0000256" key="6">
    <source>
        <dbReference type="SAM" id="MobiDB-lite"/>
    </source>
</evidence>